<gene>
    <name evidence="7" type="ORF">SHALO_0363</name>
</gene>
<dbReference type="AlphaFoldDB" id="A0A1D7TGU8"/>
<feature type="domain" description="Cytochrome c" evidence="6">
    <location>
        <begin position="159"/>
        <end position="252"/>
    </location>
</feature>
<protein>
    <submittedName>
        <fullName evidence="7">Ubiquinol cytochrome c oxidoreductase, cytochrome C1 subunit</fullName>
    </submittedName>
</protein>
<feature type="transmembrane region" description="Helical" evidence="5">
    <location>
        <begin position="6"/>
        <end position="25"/>
    </location>
</feature>
<proteinExistence type="predicted"/>
<dbReference type="GO" id="GO:0009055">
    <property type="term" value="F:electron transfer activity"/>
    <property type="evidence" value="ECO:0007669"/>
    <property type="project" value="InterPro"/>
</dbReference>
<dbReference type="InterPro" id="IPR021195">
    <property type="entry name" value="Ubol_Cyt_c_Rdtase_Cyt_c_su_prd"/>
</dbReference>
<dbReference type="Proteomes" id="UP000094609">
    <property type="component" value="Chromosome"/>
</dbReference>
<sequence>MRELKILAIVIFFTAVVYWGVEPFAHSQMHPHVAPADFAFKDLGVNAKKGDAAKGAETFLNAGCIGCHGVSSQGMAAPMDNASASASFGVVPPDLSTAGAIYDKNFLAALIKDPTKALKVEHKFNESRPHPMIAFFGLGGDLDQEVADIVAYLQSIAPVTPLDDKQVYADACQRCHDIKYDKVMSTTDKTALMAYMGTLPPDLSMMIRSKGAEYLTTFINNPQKQLAGTSMPRVGLNEKAQNQVVAYMEKVGDRKKAEREDLGYKLIGYMVLFTLLAYAWKVKIWREVH</sequence>
<dbReference type="EMBL" id="CP017111">
    <property type="protein sequence ID" value="AOO64160.1"/>
    <property type="molecule type" value="Genomic_DNA"/>
</dbReference>
<keyword evidence="5" id="KW-1133">Transmembrane helix</keyword>
<evidence type="ECO:0000256" key="1">
    <source>
        <dbReference type="ARBA" id="ARBA00022617"/>
    </source>
</evidence>
<dbReference type="GO" id="GO:0020037">
    <property type="term" value="F:heme binding"/>
    <property type="evidence" value="ECO:0007669"/>
    <property type="project" value="InterPro"/>
</dbReference>
<dbReference type="SUPFAM" id="SSF46626">
    <property type="entry name" value="Cytochrome c"/>
    <property type="match status" value="2"/>
</dbReference>
<keyword evidence="8" id="KW-1185">Reference proteome</keyword>
<dbReference type="Pfam" id="PF00034">
    <property type="entry name" value="Cytochrom_C"/>
    <property type="match status" value="2"/>
</dbReference>
<evidence type="ECO:0000256" key="2">
    <source>
        <dbReference type="ARBA" id="ARBA00022723"/>
    </source>
</evidence>
<keyword evidence="2 4" id="KW-0479">Metal-binding</keyword>
<accession>A0A1D7TGU8</accession>
<name>A0A1D7TGU8_9BACT</name>
<evidence type="ECO:0000256" key="3">
    <source>
        <dbReference type="ARBA" id="ARBA00023004"/>
    </source>
</evidence>
<evidence type="ECO:0000313" key="7">
    <source>
        <dbReference type="EMBL" id="AOO64160.1"/>
    </source>
</evidence>
<dbReference type="PROSITE" id="PS51007">
    <property type="entry name" value="CYTC"/>
    <property type="match status" value="2"/>
</dbReference>
<evidence type="ECO:0000256" key="5">
    <source>
        <dbReference type="SAM" id="Phobius"/>
    </source>
</evidence>
<evidence type="ECO:0000256" key="4">
    <source>
        <dbReference type="PROSITE-ProRule" id="PRU00433"/>
    </source>
</evidence>
<evidence type="ECO:0000259" key="6">
    <source>
        <dbReference type="PROSITE" id="PS51007"/>
    </source>
</evidence>
<feature type="domain" description="Cytochrome c" evidence="6">
    <location>
        <begin position="50"/>
        <end position="157"/>
    </location>
</feature>
<keyword evidence="5" id="KW-0472">Membrane</keyword>
<reference evidence="8" key="1">
    <citation type="submission" date="2016-08" db="EMBL/GenBank/DDBJ databases">
        <title>Complete genome sequence of the organohalide-respiring Epsilonproteobacterium Sulfurospirillum halorespirans.</title>
        <authorList>
            <person name="Goris T."/>
            <person name="Zimmermann J."/>
            <person name="Schenz B."/>
            <person name="Lemos M."/>
            <person name="Hackermueller J."/>
            <person name="Diekert G."/>
        </authorList>
    </citation>
    <scope>NUCLEOTIDE SEQUENCE [LARGE SCALE GENOMIC DNA]</scope>
    <source>
        <strain>DSM 13726</strain>
        <strain evidence="8">PCE-M2</strain>
    </source>
</reference>
<evidence type="ECO:0000313" key="8">
    <source>
        <dbReference type="Proteomes" id="UP000094609"/>
    </source>
</evidence>
<dbReference type="InterPro" id="IPR009056">
    <property type="entry name" value="Cyt_c-like_dom"/>
</dbReference>
<keyword evidence="3 4" id="KW-0408">Iron</keyword>
<dbReference type="KEGG" id="shal:SHALO_0363"/>
<organism evidence="7 8">
    <name type="scientific">Sulfurospirillum halorespirans DSM 13726</name>
    <dbReference type="NCBI Taxonomy" id="1193502"/>
    <lineage>
        <taxon>Bacteria</taxon>
        <taxon>Pseudomonadati</taxon>
        <taxon>Campylobacterota</taxon>
        <taxon>Epsilonproteobacteria</taxon>
        <taxon>Campylobacterales</taxon>
        <taxon>Sulfurospirillaceae</taxon>
        <taxon>Sulfurospirillum</taxon>
    </lineage>
</organism>
<keyword evidence="5" id="KW-0812">Transmembrane</keyword>
<dbReference type="STRING" id="1193502.SHALO_0363"/>
<dbReference type="GO" id="GO:0046872">
    <property type="term" value="F:metal ion binding"/>
    <property type="evidence" value="ECO:0007669"/>
    <property type="project" value="UniProtKB-KW"/>
</dbReference>
<dbReference type="RefSeq" id="WP_069477121.1">
    <property type="nucleotide sequence ID" value="NZ_CP017111.1"/>
</dbReference>
<dbReference type="PIRSF" id="PIRSF019225">
    <property type="entry name" value="Ubol_Cyt_c_Rdtase_Cyt_c_su_prd"/>
    <property type="match status" value="1"/>
</dbReference>
<dbReference type="PATRIC" id="fig|1193502.14.peg.370"/>
<keyword evidence="1 4" id="KW-0349">Heme</keyword>
<dbReference type="Gene3D" id="1.10.760.10">
    <property type="entry name" value="Cytochrome c-like domain"/>
    <property type="match status" value="2"/>
</dbReference>
<dbReference type="InterPro" id="IPR036909">
    <property type="entry name" value="Cyt_c-like_dom_sf"/>
</dbReference>